<dbReference type="Proteomes" id="UP001108240">
    <property type="component" value="Unplaced"/>
</dbReference>
<proteinExistence type="predicted"/>
<dbReference type="Ensembl" id="ENSCCRT00000108390.1">
    <property type="protein sequence ID" value="ENSCCRP00000179800.1"/>
    <property type="gene ID" value="ENSCCRG00000077089.1"/>
</dbReference>
<dbReference type="Pfam" id="PF05699">
    <property type="entry name" value="Dimer_Tnp_hAT"/>
    <property type="match status" value="1"/>
</dbReference>
<accession>A0A9J8DLR2</accession>
<evidence type="ECO:0000256" key="1">
    <source>
        <dbReference type="SAM" id="MobiDB-lite"/>
    </source>
</evidence>
<dbReference type="GO" id="GO:0046983">
    <property type="term" value="F:protein dimerization activity"/>
    <property type="evidence" value="ECO:0007669"/>
    <property type="project" value="InterPro"/>
</dbReference>
<dbReference type="InterPro" id="IPR025398">
    <property type="entry name" value="DUF4371"/>
</dbReference>
<dbReference type="AlphaFoldDB" id="A0A9J8DLR2"/>
<feature type="region of interest" description="Disordered" evidence="1">
    <location>
        <begin position="1"/>
        <end position="72"/>
    </location>
</feature>
<sequence>MEKKRSKPSGAQFRKKKKRRRGETRALLKYFGASSANGQDEPTTSPATQASSGMVSTLQDEPTTSSATHMSPQISDIEDEDLFASTSPQHELSEMPGAEPPLSPTGEDEPLSTDPANWPSHLTDRIRTELVRRGPSKVPPGFVFHRNESDGRSCHHQYFKKTLVSGEKMARSWLIYSIKNNSLFCFCCKLFSKRNINLTSAGMANWKHASNYLTSHENSTEHLNCMKAWKELSVRLKSGTTIDKQEMALLEAERVRWRAVLTRLTAIVQSLAIRNLALRGHTETLFDPIMKDHLNRVERGTASHNSYLGHHVQNELIDLLSSKIISAIVDDIKQAKFFSIILDCTPDISHTEQLSVVITVVSLMEKPHIREHFMGFLEAEESTGQHLESMILTRLEELGIPFEDCRGQSYDNGANMKGKNKGVQARLLEKNPRALFVPCGAHTFNLVVCDAAKGSVHALSYFGVLQKLYTLFSASTQRWAILKNHVSITLKMWAETRWESKVKSVEPMRYQGAAVREALIEVRDHTKDPAIKAEAQSLSEEVGSYRFSICTVVWYDMLSAIQHASKLMQSPNMHVDLAVSLLKKTERDLQSYRATGCVTAQMAAKEICEDMNVEAVLKQKRLRSTKRHFSYESHDESFSDALRKLEVEFFNVVVDAATSAIKERFSTLENVGKKFGVLSNFPSLVDVELTDQCEALATTLHFKGHSDLDSKELVQEIKNFPDLPSKTMSLLELITFMDDNDLSEIYPNFWTALRIALTLPVTVAQAERSFSKLKLIKSYLRSTMSQDRLTGLAVISINHLIGEQIAYDDIIDDFASRKARKVRF</sequence>
<evidence type="ECO:0000313" key="4">
    <source>
        <dbReference type="Proteomes" id="UP001108240"/>
    </source>
</evidence>
<reference evidence="3" key="1">
    <citation type="submission" date="2025-08" db="UniProtKB">
        <authorList>
            <consortium name="Ensembl"/>
        </authorList>
    </citation>
    <scope>IDENTIFICATION</scope>
</reference>
<dbReference type="PANTHER" id="PTHR45749">
    <property type="match status" value="1"/>
</dbReference>
<feature type="region of interest" description="Disordered" evidence="1">
    <location>
        <begin position="87"/>
        <end position="121"/>
    </location>
</feature>
<reference evidence="3" key="2">
    <citation type="submission" date="2025-09" db="UniProtKB">
        <authorList>
            <consortium name="Ensembl"/>
        </authorList>
    </citation>
    <scope>IDENTIFICATION</scope>
</reference>
<evidence type="ECO:0000313" key="3">
    <source>
        <dbReference type="Ensembl" id="ENSCCRP00000179800.1"/>
    </source>
</evidence>
<organism evidence="3 4">
    <name type="scientific">Cyprinus carpio carpio</name>
    <dbReference type="NCBI Taxonomy" id="630221"/>
    <lineage>
        <taxon>Eukaryota</taxon>
        <taxon>Metazoa</taxon>
        <taxon>Chordata</taxon>
        <taxon>Craniata</taxon>
        <taxon>Vertebrata</taxon>
        <taxon>Euteleostomi</taxon>
        <taxon>Actinopterygii</taxon>
        <taxon>Neopterygii</taxon>
        <taxon>Teleostei</taxon>
        <taxon>Ostariophysi</taxon>
        <taxon>Cypriniformes</taxon>
        <taxon>Cyprinidae</taxon>
        <taxon>Cyprininae</taxon>
        <taxon>Cyprinus</taxon>
    </lineage>
</organism>
<dbReference type="Pfam" id="PF14291">
    <property type="entry name" value="DUF4371"/>
    <property type="match status" value="1"/>
</dbReference>
<dbReference type="InterPro" id="IPR006580">
    <property type="entry name" value="Znf_TTF"/>
</dbReference>
<dbReference type="GeneTree" id="ENSGT00940000154356"/>
<feature type="domain" description="TTF-type" evidence="2">
    <location>
        <begin position="158"/>
        <end position="241"/>
    </location>
</feature>
<feature type="compositionally biased region" description="Basic residues" evidence="1">
    <location>
        <begin position="1"/>
        <end position="22"/>
    </location>
</feature>
<dbReference type="SUPFAM" id="SSF53098">
    <property type="entry name" value="Ribonuclease H-like"/>
    <property type="match status" value="1"/>
</dbReference>
<evidence type="ECO:0000259" key="2">
    <source>
        <dbReference type="SMART" id="SM00597"/>
    </source>
</evidence>
<dbReference type="SMART" id="SM00597">
    <property type="entry name" value="ZnF_TTF"/>
    <property type="match status" value="1"/>
</dbReference>
<keyword evidence="4" id="KW-1185">Reference proteome</keyword>
<dbReference type="InterPro" id="IPR012337">
    <property type="entry name" value="RNaseH-like_sf"/>
</dbReference>
<name>A0A9J8DLR2_CYPCA</name>
<protein>
    <recommendedName>
        <fullName evidence="2">TTF-type domain-containing protein</fullName>
    </recommendedName>
</protein>
<dbReference type="InterPro" id="IPR008906">
    <property type="entry name" value="HATC_C_dom"/>
</dbReference>
<dbReference type="PANTHER" id="PTHR45749:SF35">
    <property type="entry name" value="AC-LIKE TRANSPOSASE-RELATED"/>
    <property type="match status" value="1"/>
</dbReference>
<dbReference type="OMA" id="AIISINH"/>
<feature type="compositionally biased region" description="Polar residues" evidence="1">
    <location>
        <begin position="34"/>
        <end position="72"/>
    </location>
</feature>